<accession>A0ACC2YFF9</accession>
<dbReference type="Proteomes" id="UP001172680">
    <property type="component" value="Unassembled WGS sequence"/>
</dbReference>
<reference evidence="1" key="1">
    <citation type="submission" date="2022-10" db="EMBL/GenBank/DDBJ databases">
        <title>Culturing micro-colonial fungi from biological soil crusts in the Mojave desert and describing Neophaeococcomyces mojavensis, and introducing the new genera and species Taxawa tesnikishii.</title>
        <authorList>
            <person name="Kurbessoian T."/>
            <person name="Stajich J.E."/>
        </authorList>
    </citation>
    <scope>NUCLEOTIDE SEQUENCE</scope>
    <source>
        <strain evidence="1">JES_115</strain>
    </source>
</reference>
<protein>
    <submittedName>
        <fullName evidence="1">Uncharacterized protein</fullName>
    </submittedName>
</protein>
<sequence length="100" mass="10930">MTVGTLVNANIAVKDQDIKRLSTENESLKGQKESLEEKVRALEKKVLELSSSEQEQIERVGSSRGDAANGDADMLPSQNSKKRKWSGGDGEPDGSRVRET</sequence>
<dbReference type="EMBL" id="JAPDRP010000038">
    <property type="protein sequence ID" value="KAJ9633952.1"/>
    <property type="molecule type" value="Genomic_DNA"/>
</dbReference>
<gene>
    <name evidence="1" type="ORF">H2199_009151</name>
</gene>
<comment type="caution">
    <text evidence="1">The sequence shown here is derived from an EMBL/GenBank/DDBJ whole genome shotgun (WGS) entry which is preliminary data.</text>
</comment>
<organism evidence="1 2">
    <name type="scientific">Coniosporium tulheliwenetii</name>
    <dbReference type="NCBI Taxonomy" id="3383036"/>
    <lineage>
        <taxon>Eukaryota</taxon>
        <taxon>Fungi</taxon>
        <taxon>Dikarya</taxon>
        <taxon>Ascomycota</taxon>
        <taxon>Pezizomycotina</taxon>
        <taxon>Dothideomycetes</taxon>
        <taxon>Dothideomycetes incertae sedis</taxon>
        <taxon>Coniosporium</taxon>
    </lineage>
</organism>
<proteinExistence type="predicted"/>
<keyword evidence="2" id="KW-1185">Reference proteome</keyword>
<evidence type="ECO:0000313" key="2">
    <source>
        <dbReference type="Proteomes" id="UP001172680"/>
    </source>
</evidence>
<name>A0ACC2YFF9_9PEZI</name>
<evidence type="ECO:0000313" key="1">
    <source>
        <dbReference type="EMBL" id="KAJ9633952.1"/>
    </source>
</evidence>